<reference evidence="2" key="1">
    <citation type="submission" date="2020-05" db="EMBL/GenBank/DDBJ databases">
        <authorList>
            <person name="Chiriac C."/>
            <person name="Salcher M."/>
            <person name="Ghai R."/>
            <person name="Kavagutti S V."/>
        </authorList>
    </citation>
    <scope>NUCLEOTIDE SEQUENCE</scope>
</reference>
<dbReference type="EMBL" id="CAESAO010000123">
    <property type="protein sequence ID" value="CAB4346065.1"/>
    <property type="molecule type" value="Genomic_DNA"/>
</dbReference>
<dbReference type="InterPro" id="IPR029063">
    <property type="entry name" value="SAM-dependent_MTases_sf"/>
</dbReference>
<dbReference type="InterPro" id="IPR013216">
    <property type="entry name" value="Methyltransf_11"/>
</dbReference>
<dbReference type="Pfam" id="PF08241">
    <property type="entry name" value="Methyltransf_11"/>
    <property type="match status" value="1"/>
</dbReference>
<dbReference type="Gene3D" id="3.40.50.150">
    <property type="entry name" value="Vaccinia Virus protein VP39"/>
    <property type="match status" value="1"/>
</dbReference>
<name>A0A6J5ZVI9_9ZZZZ</name>
<dbReference type="AlphaFoldDB" id="A0A6J5ZVI9"/>
<dbReference type="PANTHER" id="PTHR43591">
    <property type="entry name" value="METHYLTRANSFERASE"/>
    <property type="match status" value="1"/>
</dbReference>
<dbReference type="SUPFAM" id="SSF53335">
    <property type="entry name" value="S-adenosyl-L-methionine-dependent methyltransferases"/>
    <property type="match status" value="1"/>
</dbReference>
<protein>
    <submittedName>
        <fullName evidence="2">Unannotated protein</fullName>
    </submittedName>
</protein>
<proteinExistence type="predicted"/>
<gene>
    <name evidence="2" type="ORF">UFOPK3522_01249</name>
</gene>
<feature type="domain" description="Methyltransferase type 11" evidence="1">
    <location>
        <begin position="49"/>
        <end position="150"/>
    </location>
</feature>
<evidence type="ECO:0000313" key="2">
    <source>
        <dbReference type="EMBL" id="CAB4346065.1"/>
    </source>
</evidence>
<sequence length="263" mass="28717">MARSKGKLPSTGLDSERSEWFRGHFDAAQEVVDLCQSSGVELAGKRIADIGCGDGIIDLGIVIKGKPAELVGYDLNEVDALQLLAEAKAEEGITELPPELSFVQSQPERIPAEDDSFDLVVTWSAFEHVADPEPLLRDISRVMKADGALFLQLWPFYNSEHGSHLWQWFPDGFAQFAHSDDEIAARIEADETTDPGWGAMMLREYRALNRITLDDLGAVVERAGLRVARLKLITNDCFIPASAKGMPLSALAIGGVQLLAVQA</sequence>
<dbReference type="CDD" id="cd02440">
    <property type="entry name" value="AdoMet_MTases"/>
    <property type="match status" value="1"/>
</dbReference>
<accession>A0A6J5ZVI9</accession>
<organism evidence="2">
    <name type="scientific">freshwater metagenome</name>
    <dbReference type="NCBI Taxonomy" id="449393"/>
    <lineage>
        <taxon>unclassified sequences</taxon>
        <taxon>metagenomes</taxon>
        <taxon>ecological metagenomes</taxon>
    </lineage>
</organism>
<evidence type="ECO:0000259" key="1">
    <source>
        <dbReference type="Pfam" id="PF08241"/>
    </source>
</evidence>